<comment type="caution">
    <text evidence="2">The sequence shown here is derived from an EMBL/GenBank/DDBJ whole genome shotgun (WGS) entry which is preliminary data.</text>
</comment>
<dbReference type="PANTHER" id="PTHR37844:SF2">
    <property type="entry name" value="SER_THR PROTEIN PHOSPHATASE SUPERFAMILY (AFU_ORTHOLOGUE AFUA_1G14840)"/>
    <property type="match status" value="1"/>
</dbReference>
<keyword evidence="3" id="KW-1185">Reference proteome</keyword>
<dbReference type="PANTHER" id="PTHR37844">
    <property type="entry name" value="SER/THR PROTEIN PHOSPHATASE SUPERFAMILY (AFU_ORTHOLOGUE AFUA_1G14840)"/>
    <property type="match status" value="1"/>
</dbReference>
<dbReference type="Pfam" id="PF00149">
    <property type="entry name" value="Metallophos"/>
    <property type="match status" value="1"/>
</dbReference>
<gene>
    <name evidence="2" type="ORF">BJ875DRAFT_532220</name>
</gene>
<dbReference type="SUPFAM" id="SSF56300">
    <property type="entry name" value="Metallo-dependent phosphatases"/>
    <property type="match status" value="1"/>
</dbReference>
<feature type="domain" description="Calcineurin-like phosphoesterase" evidence="1">
    <location>
        <begin position="19"/>
        <end position="248"/>
    </location>
</feature>
<evidence type="ECO:0000313" key="3">
    <source>
        <dbReference type="Proteomes" id="UP000824998"/>
    </source>
</evidence>
<dbReference type="Proteomes" id="UP000824998">
    <property type="component" value="Unassembled WGS sequence"/>
</dbReference>
<dbReference type="InterPro" id="IPR004843">
    <property type="entry name" value="Calcineurin-like_PHP"/>
</dbReference>
<dbReference type="InterPro" id="IPR029052">
    <property type="entry name" value="Metallo-depent_PP-like"/>
</dbReference>
<proteinExistence type="predicted"/>
<dbReference type="EMBL" id="MU251368">
    <property type="protein sequence ID" value="KAG9238554.1"/>
    <property type="molecule type" value="Genomic_DNA"/>
</dbReference>
<evidence type="ECO:0000313" key="2">
    <source>
        <dbReference type="EMBL" id="KAG9238554.1"/>
    </source>
</evidence>
<dbReference type="AlphaFoldDB" id="A0A9P7YRP0"/>
<dbReference type="Gene3D" id="3.60.21.10">
    <property type="match status" value="1"/>
</dbReference>
<evidence type="ECO:0000259" key="1">
    <source>
        <dbReference type="Pfam" id="PF00149"/>
    </source>
</evidence>
<accession>A0A9P7YRP0</accession>
<name>A0A9P7YRP0_9HELO</name>
<sequence>MDIIFHPTKESSPSSSLQIISDLHLELDNQYDAFTIPPCAPYLILAGDVGRLTDYQSYLSFIAKQTANFKKVFLVLGNHEFFGMSIEEGFDKARDLEGEEVFQGRLVLLNQGRFDLVDDEAPVTILGCTLWSQIPDSAIEAVIGKVKDFTQITNRTTTSHNISHASDLSWLKSEISLIHHSNTQIVNPAMRRRIIVVTHHAPCIEGTSKPEYVANAWTSAFASEILGEGNGNRGVWEDVKCWVFGHTHFSTEFLRGGVKVLANQRGYVRVGGEVDERSRRILGRGERVFDAGMVIET</sequence>
<dbReference type="OrthoDB" id="550558at2759"/>
<protein>
    <submittedName>
        <fullName evidence="2">Ser/Thr protein phosphatase-like protein superfamily</fullName>
    </submittedName>
</protein>
<organism evidence="2 3">
    <name type="scientific">Amylocarpus encephaloides</name>
    <dbReference type="NCBI Taxonomy" id="45428"/>
    <lineage>
        <taxon>Eukaryota</taxon>
        <taxon>Fungi</taxon>
        <taxon>Dikarya</taxon>
        <taxon>Ascomycota</taxon>
        <taxon>Pezizomycotina</taxon>
        <taxon>Leotiomycetes</taxon>
        <taxon>Helotiales</taxon>
        <taxon>Helotiales incertae sedis</taxon>
        <taxon>Amylocarpus</taxon>
    </lineage>
</organism>
<dbReference type="GO" id="GO:0016787">
    <property type="term" value="F:hydrolase activity"/>
    <property type="evidence" value="ECO:0007669"/>
    <property type="project" value="InterPro"/>
</dbReference>
<reference evidence="2" key="1">
    <citation type="journal article" date="2021" name="IMA Fungus">
        <title>Genomic characterization of three marine fungi, including Emericellopsis atlantica sp. nov. with signatures of a generalist lifestyle and marine biomass degradation.</title>
        <authorList>
            <person name="Hagestad O.C."/>
            <person name="Hou L."/>
            <person name="Andersen J.H."/>
            <person name="Hansen E.H."/>
            <person name="Altermark B."/>
            <person name="Li C."/>
            <person name="Kuhnert E."/>
            <person name="Cox R.J."/>
            <person name="Crous P.W."/>
            <person name="Spatafora J.W."/>
            <person name="Lail K."/>
            <person name="Amirebrahimi M."/>
            <person name="Lipzen A."/>
            <person name="Pangilinan J."/>
            <person name="Andreopoulos W."/>
            <person name="Hayes R.D."/>
            <person name="Ng V."/>
            <person name="Grigoriev I.V."/>
            <person name="Jackson S.A."/>
            <person name="Sutton T.D.S."/>
            <person name="Dobson A.D.W."/>
            <person name="Rama T."/>
        </authorList>
    </citation>
    <scope>NUCLEOTIDE SEQUENCE</scope>
    <source>
        <strain evidence="2">TRa018bII</strain>
    </source>
</reference>